<evidence type="ECO:0000313" key="2">
    <source>
        <dbReference type="EMBL" id="PZP46564.1"/>
    </source>
</evidence>
<organism evidence="2 3">
    <name type="scientific">Pseudopedobacter saltans</name>
    <dbReference type="NCBI Taxonomy" id="151895"/>
    <lineage>
        <taxon>Bacteria</taxon>
        <taxon>Pseudomonadati</taxon>
        <taxon>Bacteroidota</taxon>
        <taxon>Sphingobacteriia</taxon>
        <taxon>Sphingobacteriales</taxon>
        <taxon>Sphingobacteriaceae</taxon>
        <taxon>Pseudopedobacter</taxon>
    </lineage>
</organism>
<dbReference type="EMBL" id="QFOI01000221">
    <property type="protein sequence ID" value="PZP46564.1"/>
    <property type="molecule type" value="Genomic_DNA"/>
</dbReference>
<proteinExistence type="predicted"/>
<gene>
    <name evidence="2" type="ORF">DI598_12010</name>
</gene>
<dbReference type="Proteomes" id="UP000249645">
    <property type="component" value="Unassembled WGS sequence"/>
</dbReference>
<protein>
    <recommendedName>
        <fullName evidence="1">Virulence-associated protein E-like domain-containing protein</fullName>
    </recommendedName>
</protein>
<dbReference type="AlphaFoldDB" id="A0A2W5EX84"/>
<sequence>MINDQIDIAIGKHRNQTVWQNKALHWTDIVAKCSKTHYTNETVAEYEAATKQRQAEIKDIGGFVGGYLTNGKRKKDVIQYRQLITLDADFAEATLWDQFVTLYGCVGLVYSTHKHTPEKPRLRLVIPLDRPVTASEYEPIARRITDQLGIEQFDPTTYDVNRLMYWPSTSKDGEFVFVSCNGDLLCADDTLATYKNWRDVSEWPVSVKENDHIKQSIKKQGDPLEKLGIIGAFCRSYSIEDVLEKFLPSVYEETAIKDRYTYTGGSTAAGMVVYESKFAYSHHSTDPISEKLVNAFDLVRLHKYGAMDEGKPENTPVNKLPSFLEMERLAMNDPVVRKLMTQERLAEAMSDFGEPLEHEANAEWMGKLEVDKKGIPHSTISNVITILENDSNLKGVLVYNEFEKREELARPTHWRKVSHATRHYTDIDDANIVNYIEKCYRISSVNKILMALSITFRNNTYHPIKDYLESLKWDGVKRLDTLLQNYFGAENTPYTSAVMRKTLVAGIARIYEPGCKFDYVLTLVGSQGIQKSSFFRVLAGDWFSDSFGDIDKKKDAIESIQGVWLVEIGELAGMRKASVESIK</sequence>
<dbReference type="InterPro" id="IPR007936">
    <property type="entry name" value="VapE-like_dom"/>
</dbReference>
<feature type="non-terminal residue" evidence="2">
    <location>
        <position position="583"/>
    </location>
</feature>
<comment type="caution">
    <text evidence="2">The sequence shown here is derived from an EMBL/GenBank/DDBJ whole genome shotgun (WGS) entry which is preliminary data.</text>
</comment>
<accession>A0A2W5EX84</accession>
<reference evidence="2 3" key="1">
    <citation type="submission" date="2017-11" db="EMBL/GenBank/DDBJ databases">
        <title>Infants hospitalized years apart are colonized by the same room-sourced microbial strains.</title>
        <authorList>
            <person name="Brooks B."/>
            <person name="Olm M.R."/>
            <person name="Firek B.A."/>
            <person name="Baker R."/>
            <person name="Thomas B.C."/>
            <person name="Morowitz M.J."/>
            <person name="Banfield J.F."/>
        </authorList>
    </citation>
    <scope>NUCLEOTIDE SEQUENCE [LARGE SCALE GENOMIC DNA]</scope>
    <source>
        <strain evidence="2">S2_009_000_R2_76</strain>
    </source>
</reference>
<dbReference type="PANTHER" id="PTHR34985:SF1">
    <property type="entry name" value="SLR0554 PROTEIN"/>
    <property type="match status" value="1"/>
</dbReference>
<feature type="domain" description="Virulence-associated protein E-like" evidence="1">
    <location>
        <begin position="468"/>
        <end position="583"/>
    </location>
</feature>
<name>A0A2W5EX84_9SPHI</name>
<evidence type="ECO:0000313" key="3">
    <source>
        <dbReference type="Proteomes" id="UP000249645"/>
    </source>
</evidence>
<dbReference type="Pfam" id="PF05272">
    <property type="entry name" value="VapE-like_dom"/>
    <property type="match status" value="1"/>
</dbReference>
<dbReference type="PANTHER" id="PTHR34985">
    <property type="entry name" value="SLR0554 PROTEIN"/>
    <property type="match status" value="1"/>
</dbReference>
<evidence type="ECO:0000259" key="1">
    <source>
        <dbReference type="Pfam" id="PF05272"/>
    </source>
</evidence>